<sequence>MTPFDLPGRAGLSDRLLACAAAVVAAVAITGCGALKDQYAAAADAQQRASAEAAADTKAGASVDTKATYLKLVEQMQKEGLWFASLAHIDALEQRWGISPESTRMRADALRQTGQAAASEQAYKRLLGTPLESAGYRGLGLLAGTRGSFAEAVQLLKQAQRLTPTDAALLSDLGYASLRAGLIDEARLPLMQALQLRPDSTQAQSNLALYLEVTGQSEQADRLMEANRMSVAARTAVRDAAQQLRAGNTAPLAAARATLPPAAAVRPLPATAESPREDTAMPQQQPLMLKASRWSGSGGIRTASQLNPAAADAAASISPTPASRGTQ</sequence>
<dbReference type="PROSITE" id="PS50005">
    <property type="entry name" value="TPR"/>
    <property type="match status" value="2"/>
</dbReference>
<dbReference type="SUPFAM" id="SSF48452">
    <property type="entry name" value="TPR-like"/>
    <property type="match status" value="1"/>
</dbReference>
<evidence type="ECO:0000313" key="4">
    <source>
        <dbReference type="Proteomes" id="UP000281118"/>
    </source>
</evidence>
<reference evidence="3 4" key="1">
    <citation type="submission" date="2018-12" db="EMBL/GenBank/DDBJ databases">
        <title>The genome sequences of Variovorax guangxiensis DSM 27352.</title>
        <authorList>
            <person name="Gao J."/>
            <person name="Sun J."/>
        </authorList>
    </citation>
    <scope>NUCLEOTIDE SEQUENCE [LARGE SCALE GENOMIC DNA]</scope>
    <source>
        <strain evidence="3 4">DSM 27352</strain>
    </source>
</reference>
<dbReference type="EMBL" id="RXFT01000009">
    <property type="protein sequence ID" value="RUR69444.1"/>
    <property type="molecule type" value="Genomic_DNA"/>
</dbReference>
<feature type="repeat" description="TPR" evidence="1">
    <location>
        <begin position="133"/>
        <end position="166"/>
    </location>
</feature>
<dbReference type="RefSeq" id="WP_126023561.1">
    <property type="nucleotide sequence ID" value="NZ_RXFT01000009.1"/>
</dbReference>
<accession>A0A433MP10</accession>
<name>A0A433MP10_9BURK</name>
<feature type="repeat" description="TPR" evidence="1">
    <location>
        <begin position="167"/>
        <end position="200"/>
    </location>
</feature>
<gene>
    <name evidence="3" type="ORF">EJP67_20515</name>
</gene>
<dbReference type="InterPro" id="IPR011990">
    <property type="entry name" value="TPR-like_helical_dom_sf"/>
</dbReference>
<dbReference type="Gene3D" id="1.25.40.10">
    <property type="entry name" value="Tetratricopeptide repeat domain"/>
    <property type="match status" value="1"/>
</dbReference>
<dbReference type="Proteomes" id="UP000281118">
    <property type="component" value="Unassembled WGS sequence"/>
</dbReference>
<organism evidence="3 4">
    <name type="scientific">Variovorax guangxiensis</name>
    <dbReference type="NCBI Taxonomy" id="1775474"/>
    <lineage>
        <taxon>Bacteria</taxon>
        <taxon>Pseudomonadati</taxon>
        <taxon>Pseudomonadota</taxon>
        <taxon>Betaproteobacteria</taxon>
        <taxon>Burkholderiales</taxon>
        <taxon>Comamonadaceae</taxon>
        <taxon>Variovorax</taxon>
    </lineage>
</organism>
<proteinExistence type="predicted"/>
<feature type="region of interest" description="Disordered" evidence="2">
    <location>
        <begin position="264"/>
        <end position="327"/>
    </location>
</feature>
<evidence type="ECO:0000313" key="3">
    <source>
        <dbReference type="EMBL" id="RUR69444.1"/>
    </source>
</evidence>
<evidence type="ECO:0000256" key="1">
    <source>
        <dbReference type="PROSITE-ProRule" id="PRU00339"/>
    </source>
</evidence>
<protein>
    <submittedName>
        <fullName evidence="3">Uncharacterized protein</fullName>
    </submittedName>
</protein>
<evidence type="ECO:0000256" key="2">
    <source>
        <dbReference type="SAM" id="MobiDB-lite"/>
    </source>
</evidence>
<dbReference type="InterPro" id="IPR019734">
    <property type="entry name" value="TPR_rpt"/>
</dbReference>
<dbReference type="OrthoDB" id="8535852at2"/>
<dbReference type="SMART" id="SM00028">
    <property type="entry name" value="TPR"/>
    <property type="match status" value="2"/>
</dbReference>
<dbReference type="Pfam" id="PF14559">
    <property type="entry name" value="TPR_19"/>
    <property type="match status" value="1"/>
</dbReference>
<keyword evidence="1" id="KW-0802">TPR repeat</keyword>
<comment type="caution">
    <text evidence="3">The sequence shown here is derived from an EMBL/GenBank/DDBJ whole genome shotgun (WGS) entry which is preliminary data.</text>
</comment>
<feature type="compositionally biased region" description="Low complexity" evidence="2">
    <location>
        <begin position="303"/>
        <end position="327"/>
    </location>
</feature>
<dbReference type="AlphaFoldDB" id="A0A433MP10"/>